<organism evidence="1 2">
    <name type="scientific">Coniosporium uncinatum</name>
    <dbReference type="NCBI Taxonomy" id="93489"/>
    <lineage>
        <taxon>Eukaryota</taxon>
        <taxon>Fungi</taxon>
        <taxon>Dikarya</taxon>
        <taxon>Ascomycota</taxon>
        <taxon>Pezizomycotina</taxon>
        <taxon>Dothideomycetes</taxon>
        <taxon>Dothideomycetes incertae sedis</taxon>
        <taxon>Coniosporium</taxon>
    </lineage>
</organism>
<dbReference type="Proteomes" id="UP001186974">
    <property type="component" value="Unassembled WGS sequence"/>
</dbReference>
<dbReference type="EMBL" id="JAWDJW010005671">
    <property type="protein sequence ID" value="KAK3066931.1"/>
    <property type="molecule type" value="Genomic_DNA"/>
</dbReference>
<keyword evidence="2" id="KW-1185">Reference proteome</keyword>
<reference evidence="1" key="1">
    <citation type="submission" date="2024-09" db="EMBL/GenBank/DDBJ databases">
        <title>Black Yeasts Isolated from many extreme environments.</title>
        <authorList>
            <person name="Coleine C."/>
            <person name="Stajich J.E."/>
            <person name="Selbmann L."/>
        </authorList>
    </citation>
    <scope>NUCLEOTIDE SEQUENCE</scope>
    <source>
        <strain evidence="1">CCFEE 5737</strain>
    </source>
</reference>
<comment type="caution">
    <text evidence="1">The sequence shown here is derived from an EMBL/GenBank/DDBJ whole genome shotgun (WGS) entry which is preliminary data.</text>
</comment>
<proteinExistence type="predicted"/>
<feature type="non-terminal residue" evidence="1">
    <location>
        <position position="260"/>
    </location>
</feature>
<evidence type="ECO:0000313" key="2">
    <source>
        <dbReference type="Proteomes" id="UP001186974"/>
    </source>
</evidence>
<name>A0ACC3DEW3_9PEZI</name>
<evidence type="ECO:0000313" key="1">
    <source>
        <dbReference type="EMBL" id="KAK3066931.1"/>
    </source>
</evidence>
<accession>A0ACC3DEW3</accession>
<feature type="non-terminal residue" evidence="1">
    <location>
        <position position="1"/>
    </location>
</feature>
<protein>
    <submittedName>
        <fullName evidence="1">Uncharacterized protein</fullName>
    </submittedName>
</protein>
<sequence length="260" mass="29808">IPITPITPLEDAVEMFQRGKLEPFFLAPHVEKPRPLSEVTEMYDTDFEDEDGDEIQDDESEFEEFAADYEFQSNEGRRSQTTISTFEEVSTPHSSRRIQFDTRAEVTKPVEGPKGPHLFRSSQASSVDFTFEYALQLSPLSPKEPERTNTAFSSGRTMTTITGLTPIPQTVIERGQRPDTSEPELDWDDVHVWTTQQVSMWMYKSCIDYYIIEQFEANDINGAVLMDMQFEDLKELGIQSFGKRHTLWNQICALRGGEGR</sequence>
<gene>
    <name evidence="1" type="ORF">LTS18_001404</name>
</gene>